<dbReference type="Pfam" id="PF07730">
    <property type="entry name" value="HisKA_3"/>
    <property type="match status" value="1"/>
</dbReference>
<dbReference type="RefSeq" id="WP_399935962.1">
    <property type="nucleotide sequence ID" value="NZ_CP172446.1"/>
</dbReference>
<dbReference type="PANTHER" id="PTHR24421">
    <property type="entry name" value="NITRATE/NITRITE SENSOR PROTEIN NARX-RELATED"/>
    <property type="match status" value="1"/>
</dbReference>
<feature type="domain" description="Signal transduction histidine kinase subgroup 3 dimerisation and phosphoacceptor" evidence="12">
    <location>
        <begin position="198"/>
        <end position="263"/>
    </location>
</feature>
<dbReference type="InterPro" id="IPR011712">
    <property type="entry name" value="Sig_transdc_His_kin_sub3_dim/P"/>
</dbReference>
<evidence type="ECO:0000313" key="13">
    <source>
        <dbReference type="EMBL" id="QWT72294.1"/>
    </source>
</evidence>
<reference evidence="13" key="1">
    <citation type="journal article" date="2021" name="Angew. Chem. Int. Ed. Engl.">
        <title>Gausemycins A,B - cyclic lipoglycopeptides from Streptomyces sp.</title>
        <authorList>
            <person name="Tyurin A."/>
            <person name="Alferova V."/>
            <person name="Paramonov A."/>
            <person name="Shuvalov M."/>
            <person name="Kudryakova G."/>
            <person name="Rogozhin E."/>
            <person name="Zherebker A."/>
            <person name="Brylev V."/>
            <person name="Chistov A."/>
            <person name="Baranova A."/>
            <person name="Birykov M."/>
            <person name="Ivanov I."/>
            <person name="Prokhorenko I."/>
            <person name="Grammatikova N."/>
            <person name="Kravchenko T."/>
            <person name="Isakova E."/>
            <person name="Mirchink E."/>
            <person name="Gladkikh E."/>
            <person name="Svirshchevskaya E."/>
            <person name="Mardanov A."/>
            <person name="Beletsky A."/>
            <person name="Kocharovskaya M."/>
            <person name="Kulyaeva V."/>
            <person name="Shashkov A."/>
            <person name="Nifantiev N."/>
            <person name="Apt A."/>
            <person name="Majorov K."/>
            <person name="Efimova S."/>
            <person name="Ravin N."/>
            <person name="Nikolaev E."/>
            <person name="Ostroumova O."/>
            <person name="Katrukha G."/>
            <person name="Lapchinskaya O."/>
            <person name="Dontsova O."/>
            <person name="Terekhov S."/>
            <person name="Osterman I."/>
            <person name="Shenkarev Z."/>
            <person name="Korshun V.A."/>
        </authorList>
    </citation>
    <scope>NUCLEOTIDE SEQUENCE</scope>
    <source>
        <strain evidence="13">INA-Ac-5812</strain>
    </source>
</reference>
<dbReference type="SUPFAM" id="SSF55874">
    <property type="entry name" value="ATPase domain of HSP90 chaperone/DNA topoisomerase II/histidine kinase"/>
    <property type="match status" value="1"/>
</dbReference>
<feature type="region of interest" description="Disordered" evidence="9">
    <location>
        <begin position="347"/>
        <end position="367"/>
    </location>
</feature>
<keyword evidence="7" id="KW-0067">ATP-binding</keyword>
<evidence type="ECO:0000256" key="5">
    <source>
        <dbReference type="ARBA" id="ARBA00022741"/>
    </source>
</evidence>
<comment type="catalytic activity">
    <reaction evidence="1">
        <text>ATP + protein L-histidine = ADP + protein N-phospho-L-histidine.</text>
        <dbReference type="EC" id="2.7.13.3"/>
    </reaction>
</comment>
<evidence type="ECO:0000256" key="7">
    <source>
        <dbReference type="ARBA" id="ARBA00022840"/>
    </source>
</evidence>
<protein>
    <recommendedName>
        <fullName evidence="2">histidine kinase</fullName>
        <ecNumber evidence="2">2.7.13.3</ecNumber>
    </recommendedName>
</protein>
<dbReference type="GO" id="GO:0046983">
    <property type="term" value="F:protein dimerization activity"/>
    <property type="evidence" value="ECO:0007669"/>
    <property type="project" value="InterPro"/>
</dbReference>
<dbReference type="InterPro" id="IPR050482">
    <property type="entry name" value="Sensor_HK_TwoCompSys"/>
</dbReference>
<name>A0A8F2FA97_STRKN</name>
<dbReference type="EMBL" id="MZ394730">
    <property type="protein sequence ID" value="QWT72294.1"/>
    <property type="molecule type" value="Genomic_DNA"/>
</dbReference>
<evidence type="ECO:0000256" key="10">
    <source>
        <dbReference type="SAM" id="Phobius"/>
    </source>
</evidence>
<evidence type="ECO:0000256" key="9">
    <source>
        <dbReference type="SAM" id="MobiDB-lite"/>
    </source>
</evidence>
<organism evidence="13">
    <name type="scientific">Streptomyces kanamyceticus</name>
    <dbReference type="NCBI Taxonomy" id="1967"/>
    <lineage>
        <taxon>Bacteria</taxon>
        <taxon>Bacillati</taxon>
        <taxon>Actinomycetota</taxon>
        <taxon>Actinomycetes</taxon>
        <taxon>Kitasatosporales</taxon>
        <taxon>Streptomycetaceae</taxon>
        <taxon>Streptomyces</taxon>
    </lineage>
</organism>
<evidence type="ECO:0000259" key="12">
    <source>
        <dbReference type="Pfam" id="PF07730"/>
    </source>
</evidence>
<feature type="transmembrane region" description="Helical" evidence="10">
    <location>
        <begin position="74"/>
        <end position="90"/>
    </location>
</feature>
<dbReference type="CDD" id="cd16917">
    <property type="entry name" value="HATPase_UhpB-NarQ-NarX-like"/>
    <property type="match status" value="1"/>
</dbReference>
<sequence length="546" mass="58113">MWRTDKGGWSAGRRVPARLVAVGPVLRDVALWLLLSGVGLVWFLENDTASSALLDVVVPALVLAVAVPGSRKHPGAALLAVNGLCALGLVQGTSPANPYLLALAVSSYLLGAGSATTRTSLLAFGGSIAADLALCAALRVPLVWWFYVVTMVPAALLLPWLVGRYRQARAALVRDGWQRAMSLEQRQRAVAEEARLRERTRIAADMHDSLGHELSLIALRAGALELEPDLSDRHRADLTELRTAVSDAMDNLRDTIGVLRESTDPVSTAPTAESVEDLVHRAATSGVEVSLVREGAAPSLAPLVDRAVYRVVQESLTNATKHAPGSRVEVRIRHEAGVTEVRVVNSAPPGAASAGRGRRPTPGNRGLTGMRERVAVIGGTLRAGPRGDGFEVRATVPDRVSADRSHAAGGPARATGSASTRQLAVAQRRARLRFAAAFVVPAGVALTALPAAVVFAYQLSTCVLRPGVYESLRVGQERAEIQRRLPDRHFPYPTDDMRAAPRPSGATCAFYRSNGNLLEEVDVYRLCYAGSRLVAKDVLPGRSDGS</sequence>
<feature type="region of interest" description="Disordered" evidence="9">
    <location>
        <begin position="399"/>
        <end position="419"/>
    </location>
</feature>
<keyword evidence="8" id="KW-0902">Two-component regulatory system</keyword>
<evidence type="ECO:0000256" key="3">
    <source>
        <dbReference type="ARBA" id="ARBA00022553"/>
    </source>
</evidence>
<accession>A0A8F2FA97</accession>
<dbReference type="GO" id="GO:0000155">
    <property type="term" value="F:phosphorelay sensor kinase activity"/>
    <property type="evidence" value="ECO:0007669"/>
    <property type="project" value="InterPro"/>
</dbReference>
<proteinExistence type="predicted"/>
<gene>
    <name evidence="13" type="primary">orf38</name>
</gene>
<dbReference type="Gene3D" id="3.30.565.10">
    <property type="entry name" value="Histidine kinase-like ATPase, C-terminal domain"/>
    <property type="match status" value="1"/>
</dbReference>
<dbReference type="InterPro" id="IPR003594">
    <property type="entry name" value="HATPase_dom"/>
</dbReference>
<keyword evidence="6 13" id="KW-0418">Kinase</keyword>
<evidence type="ECO:0000256" key="1">
    <source>
        <dbReference type="ARBA" id="ARBA00000085"/>
    </source>
</evidence>
<dbReference type="GO" id="GO:0005524">
    <property type="term" value="F:ATP binding"/>
    <property type="evidence" value="ECO:0007669"/>
    <property type="project" value="UniProtKB-KW"/>
</dbReference>
<keyword evidence="5" id="KW-0547">Nucleotide-binding</keyword>
<evidence type="ECO:0000256" key="4">
    <source>
        <dbReference type="ARBA" id="ARBA00022679"/>
    </source>
</evidence>
<keyword evidence="10" id="KW-0472">Membrane</keyword>
<dbReference type="InterPro" id="IPR036890">
    <property type="entry name" value="HATPase_C_sf"/>
</dbReference>
<evidence type="ECO:0000256" key="8">
    <source>
        <dbReference type="ARBA" id="ARBA00023012"/>
    </source>
</evidence>
<keyword evidence="10" id="KW-0812">Transmembrane</keyword>
<keyword evidence="3" id="KW-0597">Phosphoprotein</keyword>
<feature type="transmembrane region" description="Helical" evidence="10">
    <location>
        <begin position="434"/>
        <end position="457"/>
    </location>
</feature>
<evidence type="ECO:0000256" key="6">
    <source>
        <dbReference type="ARBA" id="ARBA00022777"/>
    </source>
</evidence>
<feature type="transmembrane region" description="Helical" evidence="10">
    <location>
        <begin position="21"/>
        <end position="43"/>
    </location>
</feature>
<keyword evidence="10" id="KW-1133">Transmembrane helix</keyword>
<dbReference type="Pfam" id="PF02518">
    <property type="entry name" value="HATPase_c"/>
    <property type="match status" value="1"/>
</dbReference>
<dbReference type="Gene3D" id="1.20.5.1930">
    <property type="match status" value="1"/>
</dbReference>
<dbReference type="PANTHER" id="PTHR24421:SF10">
    <property type="entry name" value="NITRATE_NITRITE SENSOR PROTEIN NARQ"/>
    <property type="match status" value="1"/>
</dbReference>
<reference evidence="13" key="2">
    <citation type="submission" date="2021-06" db="EMBL/GenBank/DDBJ databases">
        <authorList>
            <person name="Alferova V.A."/>
            <person name="Mardanov A.V."/>
            <person name="Beletsky A.V."/>
            <person name="Ravin N.V."/>
            <person name="Osterman I.A."/>
            <person name="Terekhov S.S."/>
        </authorList>
    </citation>
    <scope>NUCLEOTIDE SEQUENCE</scope>
    <source>
        <strain evidence="13">INA-Ac-5812</strain>
    </source>
</reference>
<keyword evidence="4" id="KW-0808">Transferase</keyword>
<evidence type="ECO:0000256" key="2">
    <source>
        <dbReference type="ARBA" id="ARBA00012438"/>
    </source>
</evidence>
<dbReference type="GO" id="GO:0016020">
    <property type="term" value="C:membrane"/>
    <property type="evidence" value="ECO:0007669"/>
    <property type="project" value="InterPro"/>
</dbReference>
<dbReference type="AlphaFoldDB" id="A0A8F2FA97"/>
<feature type="transmembrane region" description="Helical" evidence="10">
    <location>
        <begin position="49"/>
        <end position="67"/>
    </location>
</feature>
<feature type="domain" description="Histidine kinase/HSP90-like ATPase" evidence="11">
    <location>
        <begin position="306"/>
        <end position="398"/>
    </location>
</feature>
<dbReference type="EC" id="2.7.13.3" evidence="2"/>
<feature type="transmembrane region" description="Helical" evidence="10">
    <location>
        <begin position="145"/>
        <end position="162"/>
    </location>
</feature>
<evidence type="ECO:0000259" key="11">
    <source>
        <dbReference type="Pfam" id="PF02518"/>
    </source>
</evidence>